<dbReference type="Pfam" id="PF01614">
    <property type="entry name" value="IclR_C"/>
    <property type="match status" value="1"/>
</dbReference>
<dbReference type="SUPFAM" id="SSF46785">
    <property type="entry name" value="Winged helix' DNA-binding domain"/>
    <property type="match status" value="1"/>
</dbReference>
<dbReference type="RefSeq" id="WP_268005084.1">
    <property type="nucleotide sequence ID" value="NZ_BSUT01000001.1"/>
</dbReference>
<dbReference type="EMBL" id="CP104067">
    <property type="protein sequence ID" value="WAH41174.1"/>
    <property type="molecule type" value="Genomic_DNA"/>
</dbReference>
<evidence type="ECO:0000256" key="2">
    <source>
        <dbReference type="ARBA" id="ARBA00023125"/>
    </source>
</evidence>
<evidence type="ECO:0000313" key="7">
    <source>
        <dbReference type="Proteomes" id="UP001164761"/>
    </source>
</evidence>
<dbReference type="PANTHER" id="PTHR30136:SF35">
    <property type="entry name" value="HTH-TYPE TRANSCRIPTIONAL REGULATOR RV1719"/>
    <property type="match status" value="1"/>
</dbReference>
<reference evidence="6" key="1">
    <citation type="submission" date="2022-08" db="EMBL/GenBank/DDBJ databases">
        <title>Alicyclobacillus fastidiosus DSM 17978, complete genome.</title>
        <authorList>
            <person name="Wang Q."/>
            <person name="Cai R."/>
            <person name="Wang Z."/>
        </authorList>
    </citation>
    <scope>NUCLEOTIDE SEQUENCE</scope>
    <source>
        <strain evidence="6">DSM 17978</strain>
    </source>
</reference>
<dbReference type="InterPro" id="IPR050707">
    <property type="entry name" value="HTH_MetabolicPath_Reg"/>
</dbReference>
<keyword evidence="2" id="KW-0238">DNA-binding</keyword>
<evidence type="ECO:0000259" key="4">
    <source>
        <dbReference type="PROSITE" id="PS51077"/>
    </source>
</evidence>
<evidence type="ECO:0000256" key="3">
    <source>
        <dbReference type="ARBA" id="ARBA00023163"/>
    </source>
</evidence>
<evidence type="ECO:0000259" key="5">
    <source>
        <dbReference type="PROSITE" id="PS51078"/>
    </source>
</evidence>
<dbReference type="Pfam" id="PF09339">
    <property type="entry name" value="HTH_IclR"/>
    <property type="match status" value="1"/>
</dbReference>
<dbReference type="PROSITE" id="PS51077">
    <property type="entry name" value="HTH_ICLR"/>
    <property type="match status" value="1"/>
</dbReference>
<dbReference type="SUPFAM" id="SSF55781">
    <property type="entry name" value="GAF domain-like"/>
    <property type="match status" value="1"/>
</dbReference>
<sequence>MRDVNINSIRALDRAIDILETFSLNAPSLSIDEIVRATELPKATAYRLLYTMERRGLIQYDESTLRYRLGLRLLKYGGLVTASLDLHNEAEEILVELFRETQQTVLMTVLEGTEMVYVFRQETPEGLKVSSYVGQHRRPTFGVMGHIMMAYMPEDELANLLCEPIPQLTPNTITDPKALRDQLALVREQGYLIDIEQTTVGVNGVAAPVFGYRGEFVCAVGVIGPTVHFSGEALEQAKQKVITAATRISSRMGYRASR</sequence>
<name>A0ABY6ZGC6_9BACL</name>
<dbReference type="Proteomes" id="UP001164761">
    <property type="component" value="Chromosome"/>
</dbReference>
<gene>
    <name evidence="6" type="ORF">NZD89_23380</name>
</gene>
<keyword evidence="7" id="KW-1185">Reference proteome</keyword>
<proteinExistence type="predicted"/>
<protein>
    <submittedName>
        <fullName evidence="6">IclR family transcriptional regulator</fullName>
    </submittedName>
</protein>
<evidence type="ECO:0000256" key="1">
    <source>
        <dbReference type="ARBA" id="ARBA00023015"/>
    </source>
</evidence>
<dbReference type="Gene3D" id="3.30.450.40">
    <property type="match status" value="1"/>
</dbReference>
<keyword evidence="1" id="KW-0805">Transcription regulation</keyword>
<evidence type="ECO:0000313" key="6">
    <source>
        <dbReference type="EMBL" id="WAH41174.1"/>
    </source>
</evidence>
<dbReference type="InterPro" id="IPR005471">
    <property type="entry name" value="Tscrpt_reg_IclR_N"/>
</dbReference>
<dbReference type="SMART" id="SM00346">
    <property type="entry name" value="HTH_ICLR"/>
    <property type="match status" value="1"/>
</dbReference>
<dbReference type="InterPro" id="IPR029016">
    <property type="entry name" value="GAF-like_dom_sf"/>
</dbReference>
<dbReference type="Gene3D" id="1.10.10.10">
    <property type="entry name" value="Winged helix-like DNA-binding domain superfamily/Winged helix DNA-binding domain"/>
    <property type="match status" value="1"/>
</dbReference>
<dbReference type="InterPro" id="IPR036388">
    <property type="entry name" value="WH-like_DNA-bd_sf"/>
</dbReference>
<keyword evidence="3" id="KW-0804">Transcription</keyword>
<feature type="domain" description="IclR-ED" evidence="5">
    <location>
        <begin position="72"/>
        <end position="254"/>
    </location>
</feature>
<organism evidence="6 7">
    <name type="scientific">Alicyclobacillus fastidiosus</name>
    <dbReference type="NCBI Taxonomy" id="392011"/>
    <lineage>
        <taxon>Bacteria</taxon>
        <taxon>Bacillati</taxon>
        <taxon>Bacillota</taxon>
        <taxon>Bacilli</taxon>
        <taxon>Bacillales</taxon>
        <taxon>Alicyclobacillaceae</taxon>
        <taxon>Alicyclobacillus</taxon>
    </lineage>
</organism>
<dbReference type="InterPro" id="IPR036390">
    <property type="entry name" value="WH_DNA-bd_sf"/>
</dbReference>
<dbReference type="InterPro" id="IPR014757">
    <property type="entry name" value="Tscrpt_reg_IclR_C"/>
</dbReference>
<feature type="domain" description="HTH iclR-type" evidence="4">
    <location>
        <begin position="9"/>
        <end position="71"/>
    </location>
</feature>
<accession>A0ABY6ZGC6</accession>
<dbReference type="PROSITE" id="PS51078">
    <property type="entry name" value="ICLR_ED"/>
    <property type="match status" value="1"/>
</dbReference>
<dbReference type="PANTHER" id="PTHR30136">
    <property type="entry name" value="HELIX-TURN-HELIX TRANSCRIPTIONAL REGULATOR, ICLR FAMILY"/>
    <property type="match status" value="1"/>
</dbReference>